<dbReference type="SFLD" id="SFLDS00019">
    <property type="entry name" value="Glutathione_Transferase_(cytos"/>
    <property type="match status" value="1"/>
</dbReference>
<feature type="domain" description="GST C-terminal" evidence="1">
    <location>
        <begin position="170"/>
        <end position="297"/>
    </location>
</feature>
<sequence>MGLLIDGRWVDQWYDTSSTGGRFVRTDAQFRSWITPDGRPGPGGEGGFAAEPGRYRLYVCLACPWAHRTLILRALKGLEEMIPVSIVNPYMGENGWTFEPADGVAPDPEGARYLYEVYLRAQPDYSGRVTVPVLWDHERNTIVNNESSEIIRILNSAFDAVGARPGDYAPTALLPEIDALNARIYDAINNGVYKAGFATDQDVYEEEVSRLFDALDDVDQRLAQRRYLLGERITEADWRLFTTLLRFDPVYHGHFKCNLRRIADYPQLSGYLRELYQWPGVAGTVDFDHIKQHYYRSHPTINPNGIVPLGPLQDLGAAHGRGNLPAAPVP</sequence>
<proteinExistence type="predicted"/>
<dbReference type="InterPro" id="IPR036282">
    <property type="entry name" value="Glutathione-S-Trfase_C_sf"/>
</dbReference>
<dbReference type="SUPFAM" id="SSF52833">
    <property type="entry name" value="Thioredoxin-like"/>
    <property type="match status" value="1"/>
</dbReference>
<evidence type="ECO:0000259" key="1">
    <source>
        <dbReference type="PROSITE" id="PS50405"/>
    </source>
</evidence>
<reference evidence="3" key="1">
    <citation type="journal article" date="2019" name="Int. J. Syst. Evol. Microbiol.">
        <title>The Global Catalogue of Microorganisms (GCM) 10K type strain sequencing project: providing services to taxonomists for standard genome sequencing and annotation.</title>
        <authorList>
            <consortium name="The Broad Institute Genomics Platform"/>
            <consortium name="The Broad Institute Genome Sequencing Center for Infectious Disease"/>
            <person name="Wu L."/>
            <person name="Ma J."/>
        </authorList>
    </citation>
    <scope>NUCLEOTIDE SEQUENCE [LARGE SCALE GENOMIC DNA]</scope>
    <source>
        <strain evidence="3">CGMCC 1.8985</strain>
    </source>
</reference>
<dbReference type="InterPro" id="IPR036249">
    <property type="entry name" value="Thioredoxin-like_sf"/>
</dbReference>
<dbReference type="Pfam" id="PF13410">
    <property type="entry name" value="GST_C_2"/>
    <property type="match status" value="1"/>
</dbReference>
<dbReference type="EMBL" id="BMME01000001">
    <property type="protein sequence ID" value="GGJ96393.1"/>
    <property type="molecule type" value="Genomic_DNA"/>
</dbReference>
<organism evidence="2 3">
    <name type="scientific">Luteimonas terricola</name>
    <dbReference type="NCBI Taxonomy" id="645597"/>
    <lineage>
        <taxon>Bacteria</taxon>
        <taxon>Pseudomonadati</taxon>
        <taxon>Pseudomonadota</taxon>
        <taxon>Gammaproteobacteria</taxon>
        <taxon>Lysobacterales</taxon>
        <taxon>Lysobacteraceae</taxon>
        <taxon>Luteimonas</taxon>
    </lineage>
</organism>
<dbReference type="SUPFAM" id="SSF47616">
    <property type="entry name" value="GST C-terminal domain-like"/>
    <property type="match status" value="1"/>
</dbReference>
<evidence type="ECO:0000313" key="2">
    <source>
        <dbReference type="EMBL" id="GGJ96393.1"/>
    </source>
</evidence>
<dbReference type="PIRSF" id="PIRSF015753">
    <property type="entry name" value="GST"/>
    <property type="match status" value="1"/>
</dbReference>
<dbReference type="InterPro" id="IPR010987">
    <property type="entry name" value="Glutathione-S-Trfase_C-like"/>
</dbReference>
<dbReference type="Gene3D" id="3.40.30.10">
    <property type="entry name" value="Glutaredoxin"/>
    <property type="match status" value="1"/>
</dbReference>
<keyword evidence="3" id="KW-1185">Reference proteome</keyword>
<dbReference type="SFLD" id="SFLDG01148">
    <property type="entry name" value="Xi_(cytGST)"/>
    <property type="match status" value="1"/>
</dbReference>
<dbReference type="InterPro" id="IPR040079">
    <property type="entry name" value="Glutathione_S-Trfase"/>
</dbReference>
<evidence type="ECO:0000313" key="3">
    <source>
        <dbReference type="Proteomes" id="UP000599009"/>
    </source>
</evidence>
<dbReference type="Pfam" id="PF13409">
    <property type="entry name" value="GST_N_2"/>
    <property type="match status" value="1"/>
</dbReference>
<dbReference type="RefSeq" id="WP_132985883.1">
    <property type="nucleotide sequence ID" value="NZ_BMME01000001.1"/>
</dbReference>
<dbReference type="CDD" id="cd03190">
    <property type="entry name" value="GST_C_Omega_like"/>
    <property type="match status" value="1"/>
</dbReference>
<protein>
    <submittedName>
        <fullName evidence="2">Glutathione-dependent reductase</fullName>
    </submittedName>
</protein>
<dbReference type="PANTHER" id="PTHR32419">
    <property type="entry name" value="GLUTATHIONYL-HYDROQUINONE REDUCTASE"/>
    <property type="match status" value="1"/>
</dbReference>
<dbReference type="Gene3D" id="1.20.1050.10">
    <property type="match status" value="1"/>
</dbReference>
<comment type="caution">
    <text evidence="2">The sequence shown here is derived from an EMBL/GenBank/DDBJ whole genome shotgun (WGS) entry which is preliminary data.</text>
</comment>
<dbReference type="InterPro" id="IPR047047">
    <property type="entry name" value="GST_Omega-like_C"/>
</dbReference>
<dbReference type="InterPro" id="IPR004045">
    <property type="entry name" value="Glutathione_S-Trfase_N"/>
</dbReference>
<dbReference type="PROSITE" id="PS50405">
    <property type="entry name" value="GST_CTER"/>
    <property type="match status" value="1"/>
</dbReference>
<dbReference type="PANTHER" id="PTHR32419:SF6">
    <property type="entry name" value="GLUTATHIONE S-TRANSFERASE OMEGA-LIKE 1-RELATED"/>
    <property type="match status" value="1"/>
</dbReference>
<dbReference type="InterPro" id="IPR016639">
    <property type="entry name" value="GST_Omega/GSH"/>
</dbReference>
<name>A0ABQ2E5X5_9GAMM</name>
<accession>A0ABQ2E5X5</accession>
<dbReference type="SFLD" id="SFLDG01206">
    <property type="entry name" value="Xi.1"/>
    <property type="match status" value="1"/>
</dbReference>
<gene>
    <name evidence="2" type="ORF">GCM10011394_01510</name>
</gene>
<dbReference type="Proteomes" id="UP000599009">
    <property type="component" value="Unassembled WGS sequence"/>
</dbReference>